<dbReference type="AlphaFoldDB" id="A0A6P2I0G0"/>
<dbReference type="SUPFAM" id="SSF53448">
    <property type="entry name" value="Nucleotide-diphospho-sugar transferases"/>
    <property type="match status" value="1"/>
</dbReference>
<keyword evidence="3" id="KW-0808">Transferase</keyword>
<accession>A0A6P2I0G0</accession>
<dbReference type="Gene3D" id="3.90.550.10">
    <property type="entry name" value="Spore Coat Polysaccharide Biosynthesis Protein SpsA, Chain A"/>
    <property type="match status" value="1"/>
</dbReference>
<feature type="transmembrane region" description="Helical" evidence="4">
    <location>
        <begin position="301"/>
        <end position="322"/>
    </location>
</feature>
<keyword evidence="4" id="KW-1133">Transmembrane helix</keyword>
<evidence type="ECO:0000313" key="7">
    <source>
        <dbReference type="Proteomes" id="UP000494330"/>
    </source>
</evidence>
<dbReference type="PANTHER" id="PTHR43630:SF1">
    <property type="entry name" value="POLY-BETA-1,6-N-ACETYL-D-GLUCOSAMINE SYNTHASE"/>
    <property type="match status" value="1"/>
</dbReference>
<name>A0A6P2I0G0_9BURK</name>
<evidence type="ECO:0000313" key="6">
    <source>
        <dbReference type="EMBL" id="VWB24057.1"/>
    </source>
</evidence>
<keyword evidence="4" id="KW-0472">Membrane</keyword>
<dbReference type="Pfam" id="PF13632">
    <property type="entry name" value="Glyco_trans_2_3"/>
    <property type="match status" value="1"/>
</dbReference>
<dbReference type="CDD" id="cd06438">
    <property type="entry name" value="EpsO_like"/>
    <property type="match status" value="1"/>
</dbReference>
<proteinExistence type="inferred from homology"/>
<keyword evidence="4" id="KW-0812">Transmembrane</keyword>
<dbReference type="PANTHER" id="PTHR43630">
    <property type="entry name" value="POLY-BETA-1,6-N-ACETYL-D-GLUCOSAMINE SYNTHASE"/>
    <property type="match status" value="1"/>
</dbReference>
<feature type="domain" description="Glycosyltransferase 2-like" evidence="5">
    <location>
        <begin position="129"/>
        <end position="324"/>
    </location>
</feature>
<sequence>MLIDIAGFGLVALLAPGALYLLVLTVAAMLPARRRTPDARTHAPAARLAIVVPAHDEAAGLGATLASLREAAAGDAACTIVVVADNCTDDTALVAARAGVDVLERRDSQRRGKGYALRFAFANLPAFDWFLVIDADSRFDRASLDAVRAAIRRGAQALQCRYLAVRAGGAPMRTHGALAEVAWFGWNLVRPRGRARLGCSAGVLGNGFALSRETLAHVPYDSTSIVEDVDYHVRLLKAGRRVEWVDEATVRAPVAPDRRAASTQRARWTGGRLALLRAQWLPCLRAVAAGRWRCIDALGDLLLPPLTWFVAVVAVAAAWPVAAVSASGFAMLGIVALHVAVAMRAGRASRRHWLALLRLPLHLAWSLTGLPHALRCARGTAAWVRTPRGPQAGDPQ</sequence>
<dbReference type="RefSeq" id="WP_034197769.1">
    <property type="nucleotide sequence ID" value="NZ_CABVQD010000002.1"/>
</dbReference>
<keyword evidence="7" id="KW-1185">Reference proteome</keyword>
<evidence type="ECO:0000256" key="2">
    <source>
        <dbReference type="ARBA" id="ARBA00022676"/>
    </source>
</evidence>
<keyword evidence="2" id="KW-0328">Glycosyltransferase</keyword>
<protein>
    <recommendedName>
        <fullName evidence="5">Glycosyltransferase 2-like domain-containing protein</fullName>
    </recommendedName>
</protein>
<evidence type="ECO:0000256" key="4">
    <source>
        <dbReference type="SAM" id="Phobius"/>
    </source>
</evidence>
<dbReference type="InterPro" id="IPR001173">
    <property type="entry name" value="Glyco_trans_2-like"/>
</dbReference>
<dbReference type="InterPro" id="IPR029044">
    <property type="entry name" value="Nucleotide-diphossugar_trans"/>
</dbReference>
<evidence type="ECO:0000256" key="1">
    <source>
        <dbReference type="ARBA" id="ARBA00006739"/>
    </source>
</evidence>
<evidence type="ECO:0000256" key="3">
    <source>
        <dbReference type="ARBA" id="ARBA00022679"/>
    </source>
</evidence>
<dbReference type="EMBL" id="CABVQD010000002">
    <property type="protein sequence ID" value="VWB24057.1"/>
    <property type="molecule type" value="Genomic_DNA"/>
</dbReference>
<organism evidence="6 7">
    <name type="scientific">Burkholderia paludis</name>
    <dbReference type="NCBI Taxonomy" id="1506587"/>
    <lineage>
        <taxon>Bacteria</taxon>
        <taxon>Pseudomonadati</taxon>
        <taxon>Pseudomonadota</taxon>
        <taxon>Betaproteobacteria</taxon>
        <taxon>Burkholderiales</taxon>
        <taxon>Burkholderiaceae</taxon>
        <taxon>Burkholderia</taxon>
        <taxon>Burkholderia cepacia complex</taxon>
    </lineage>
</organism>
<comment type="similarity">
    <text evidence="1">Belongs to the glycosyltransferase 2 family.</text>
</comment>
<dbReference type="GO" id="GO:0016757">
    <property type="term" value="F:glycosyltransferase activity"/>
    <property type="evidence" value="ECO:0007669"/>
    <property type="project" value="UniProtKB-KW"/>
</dbReference>
<reference evidence="6 7" key="1">
    <citation type="submission" date="2019-09" db="EMBL/GenBank/DDBJ databases">
        <authorList>
            <person name="Depoorter E."/>
        </authorList>
    </citation>
    <scope>NUCLEOTIDE SEQUENCE [LARGE SCALE GENOMIC DNA]</scope>
    <source>
        <strain evidence="6">LMG 30113</strain>
    </source>
</reference>
<gene>
    <name evidence="6" type="ORF">BPA30113_00838</name>
</gene>
<feature type="transmembrane region" description="Helical" evidence="4">
    <location>
        <begin position="328"/>
        <end position="346"/>
    </location>
</feature>
<dbReference type="Proteomes" id="UP000494330">
    <property type="component" value="Unassembled WGS sequence"/>
</dbReference>
<evidence type="ECO:0000259" key="5">
    <source>
        <dbReference type="Pfam" id="PF13632"/>
    </source>
</evidence>
<feature type="transmembrane region" description="Helical" evidence="4">
    <location>
        <begin position="6"/>
        <end position="30"/>
    </location>
</feature>